<proteinExistence type="inferred from homology"/>
<gene>
    <name evidence="17" type="ORF">HNR61_006897</name>
</gene>
<keyword evidence="7" id="KW-0285">Flavoprotein</keyword>
<dbReference type="Proteomes" id="UP000572680">
    <property type="component" value="Unassembled WGS sequence"/>
</dbReference>
<dbReference type="GO" id="GO:0005506">
    <property type="term" value="F:iron ion binding"/>
    <property type="evidence" value="ECO:0007669"/>
    <property type="project" value="InterPro"/>
</dbReference>
<evidence type="ECO:0000256" key="3">
    <source>
        <dbReference type="ARBA" id="ARBA00010018"/>
    </source>
</evidence>
<comment type="cofactor">
    <cofactor evidence="15">
        <name>heme</name>
        <dbReference type="ChEBI" id="CHEBI:30413"/>
    </cofactor>
</comment>
<dbReference type="Pfam" id="PF00067">
    <property type="entry name" value="p450"/>
    <property type="match status" value="1"/>
</dbReference>
<dbReference type="InterPro" id="IPR001128">
    <property type="entry name" value="Cyt_P450"/>
</dbReference>
<keyword evidence="10" id="KW-0274">FAD</keyword>
<keyword evidence="13 15" id="KW-0408">Iron</keyword>
<dbReference type="EMBL" id="JACJIA010000011">
    <property type="protein sequence ID" value="MBA8955223.1"/>
    <property type="molecule type" value="Genomic_DNA"/>
</dbReference>
<dbReference type="CDD" id="cd11068">
    <property type="entry name" value="CYP120A1"/>
    <property type="match status" value="1"/>
</dbReference>
<comment type="caution">
    <text evidence="17">The sequence shown here is derived from an EMBL/GenBank/DDBJ whole genome shotgun (WGS) entry which is preliminary data.</text>
</comment>
<dbReference type="InterPro" id="IPR050196">
    <property type="entry name" value="Cytochrome_P450_Monoox"/>
</dbReference>
<keyword evidence="5" id="KW-0813">Transport</keyword>
<dbReference type="PANTHER" id="PTHR24291:SF50">
    <property type="entry name" value="BIFUNCTIONAL ALBAFLAVENONE MONOOXYGENASE_TERPENE SYNTHASE"/>
    <property type="match status" value="1"/>
</dbReference>
<comment type="cofactor">
    <cofactor evidence="2">
        <name>FAD</name>
        <dbReference type="ChEBI" id="CHEBI:57692"/>
    </cofactor>
</comment>
<dbReference type="PROSITE" id="PS00086">
    <property type="entry name" value="CYTOCHROME_P450"/>
    <property type="match status" value="1"/>
</dbReference>
<keyword evidence="12 16" id="KW-0560">Oxidoreductase</keyword>
<dbReference type="PANTHER" id="PTHR24291">
    <property type="entry name" value="CYTOCHROME P450 FAMILY 4"/>
    <property type="match status" value="1"/>
</dbReference>
<evidence type="ECO:0000256" key="15">
    <source>
        <dbReference type="PIRSR" id="PIRSR602401-1"/>
    </source>
</evidence>
<name>A0A7W3LVR7_ACTNM</name>
<evidence type="ECO:0000313" key="17">
    <source>
        <dbReference type="EMBL" id="MBA8955223.1"/>
    </source>
</evidence>
<evidence type="ECO:0000256" key="13">
    <source>
        <dbReference type="ARBA" id="ARBA00023004"/>
    </source>
</evidence>
<dbReference type="EC" id="1.14.14.1" evidence="17"/>
<dbReference type="Gene3D" id="1.10.630.10">
    <property type="entry name" value="Cytochrome P450"/>
    <property type="match status" value="1"/>
</dbReference>
<evidence type="ECO:0000256" key="14">
    <source>
        <dbReference type="ARBA" id="ARBA00023033"/>
    </source>
</evidence>
<dbReference type="InterPro" id="IPR036396">
    <property type="entry name" value="Cyt_P450_sf"/>
</dbReference>
<evidence type="ECO:0000256" key="9">
    <source>
        <dbReference type="ARBA" id="ARBA00022723"/>
    </source>
</evidence>
<comment type="cofactor">
    <cofactor evidence="1">
        <name>FMN</name>
        <dbReference type="ChEBI" id="CHEBI:58210"/>
    </cofactor>
</comment>
<evidence type="ECO:0000313" key="18">
    <source>
        <dbReference type="Proteomes" id="UP000572680"/>
    </source>
</evidence>
<keyword evidence="8" id="KW-0288">FMN</keyword>
<keyword evidence="11" id="KW-0521">NADP</keyword>
<evidence type="ECO:0000256" key="7">
    <source>
        <dbReference type="ARBA" id="ARBA00022630"/>
    </source>
</evidence>
<evidence type="ECO:0000256" key="8">
    <source>
        <dbReference type="ARBA" id="ARBA00022643"/>
    </source>
</evidence>
<evidence type="ECO:0000256" key="16">
    <source>
        <dbReference type="RuleBase" id="RU000461"/>
    </source>
</evidence>
<protein>
    <submittedName>
        <fullName evidence="17">Unspecific monooxygenase</fullName>
        <ecNumber evidence="17">1.14.14.1</ecNumber>
    </submittedName>
</protein>
<dbReference type="AlphaFoldDB" id="A0A7W3LVR7"/>
<keyword evidence="6 15" id="KW-0349">Heme</keyword>
<dbReference type="FunFam" id="1.10.630.10:FF:000040">
    <property type="entry name" value="Bifunctional cytochrome P450/NADPH--P450 reductase"/>
    <property type="match status" value="1"/>
</dbReference>
<evidence type="ECO:0000256" key="10">
    <source>
        <dbReference type="ARBA" id="ARBA00022827"/>
    </source>
</evidence>
<dbReference type="GO" id="GO:0016712">
    <property type="term" value="F:oxidoreductase activity, acting on paired donors, with incorporation or reduction of molecular oxygen, reduced flavin or flavoprotein as one donor, and incorporation of one atom of oxygen"/>
    <property type="evidence" value="ECO:0007669"/>
    <property type="project" value="UniProtKB-EC"/>
</dbReference>
<evidence type="ECO:0000256" key="1">
    <source>
        <dbReference type="ARBA" id="ARBA00001917"/>
    </source>
</evidence>
<comment type="similarity">
    <text evidence="4 16">Belongs to the cytochrome P450 family.</text>
</comment>
<organism evidence="17 18">
    <name type="scientific">Actinomadura namibiensis</name>
    <dbReference type="NCBI Taxonomy" id="182080"/>
    <lineage>
        <taxon>Bacteria</taxon>
        <taxon>Bacillati</taxon>
        <taxon>Actinomycetota</taxon>
        <taxon>Actinomycetes</taxon>
        <taxon>Streptosporangiales</taxon>
        <taxon>Thermomonosporaceae</taxon>
        <taxon>Actinomadura</taxon>
    </lineage>
</organism>
<dbReference type="GO" id="GO:0020037">
    <property type="term" value="F:heme binding"/>
    <property type="evidence" value="ECO:0007669"/>
    <property type="project" value="InterPro"/>
</dbReference>
<dbReference type="InterPro" id="IPR002401">
    <property type="entry name" value="Cyt_P450_E_grp-I"/>
</dbReference>
<reference evidence="17 18" key="1">
    <citation type="submission" date="2020-08" db="EMBL/GenBank/DDBJ databases">
        <title>Genomic Encyclopedia of Type Strains, Phase IV (KMG-IV): sequencing the most valuable type-strain genomes for metagenomic binning, comparative biology and taxonomic classification.</title>
        <authorList>
            <person name="Goeker M."/>
        </authorList>
    </citation>
    <scope>NUCLEOTIDE SEQUENCE [LARGE SCALE GENOMIC DNA]</scope>
    <source>
        <strain evidence="17 18">DSM 44197</strain>
    </source>
</reference>
<dbReference type="PRINTS" id="PR00463">
    <property type="entry name" value="EP450I"/>
</dbReference>
<dbReference type="PRINTS" id="PR00385">
    <property type="entry name" value="P450"/>
</dbReference>
<dbReference type="InterPro" id="IPR017972">
    <property type="entry name" value="Cyt_P450_CS"/>
</dbReference>
<evidence type="ECO:0000256" key="6">
    <source>
        <dbReference type="ARBA" id="ARBA00022617"/>
    </source>
</evidence>
<dbReference type="SUPFAM" id="SSF48264">
    <property type="entry name" value="Cytochrome P450"/>
    <property type="match status" value="1"/>
</dbReference>
<feature type="binding site" description="axial binding residue" evidence="15">
    <location>
        <position position="409"/>
    </location>
    <ligand>
        <name>heme</name>
        <dbReference type="ChEBI" id="CHEBI:30413"/>
    </ligand>
    <ligandPart>
        <name>Fe</name>
        <dbReference type="ChEBI" id="CHEBI:18248"/>
    </ligandPart>
</feature>
<sequence>MDTAAIPHPPHRLPLLGDVVGLSPRRPVQSSLRLVRDLGPISVRRVLGTDIVTVGGADLAAEVDDDRRFAKHVGLGLRPLRLVVGDALFTAEDGEPNWRLAHDILRPAFTREAMRGYHATMLDVARELLASWDAAARAGAEVDVAADMTRLTMETIGRTGFGHRFGSFEHDRPHPFVTAMTRVLRFAQLSVSPTLVSVRRLLAGSARRNRADMDLMNRLVDDVIDARRRGETPDRDDLLGLMLRTAHPGTGRTLDPVNIRRQVITFMVAGHETTSGALSFALYHLTRHPEALARAQAEVDALWGQGDDPVPAFTDIPRLRYVRAVLDEALRLWPTAPGYFRAAREDTVLGGRYRLERGDWVVVMLPLLHRDPAVWPDPERFDPDRFAPGAARRRPAHAYRPFGTGQRACIGRQFALHEAVMALGLVLHRYHPVPDPGYDLRITETLTLKPEGFRLTLTRRVPAERSRDRVDAAEEAAR</sequence>
<evidence type="ECO:0000256" key="4">
    <source>
        <dbReference type="ARBA" id="ARBA00010617"/>
    </source>
</evidence>
<evidence type="ECO:0000256" key="5">
    <source>
        <dbReference type="ARBA" id="ARBA00022448"/>
    </source>
</evidence>
<evidence type="ECO:0000256" key="11">
    <source>
        <dbReference type="ARBA" id="ARBA00022857"/>
    </source>
</evidence>
<comment type="similarity">
    <text evidence="3">In the N-terminal section; belongs to the cytochrome P450 family.</text>
</comment>
<accession>A0A7W3LVR7</accession>
<evidence type="ECO:0000256" key="2">
    <source>
        <dbReference type="ARBA" id="ARBA00001974"/>
    </source>
</evidence>
<keyword evidence="9 15" id="KW-0479">Metal-binding</keyword>
<evidence type="ECO:0000256" key="12">
    <source>
        <dbReference type="ARBA" id="ARBA00023002"/>
    </source>
</evidence>
<keyword evidence="14 16" id="KW-0503">Monooxygenase</keyword>
<keyword evidence="18" id="KW-1185">Reference proteome</keyword>
<dbReference type="RefSeq" id="WP_220510126.1">
    <property type="nucleotide sequence ID" value="NZ_BAAALP010000076.1"/>
</dbReference>